<evidence type="ECO:0000313" key="5">
    <source>
        <dbReference type="Proteomes" id="UP001314170"/>
    </source>
</evidence>
<reference evidence="4 5" key="1">
    <citation type="submission" date="2024-01" db="EMBL/GenBank/DDBJ databases">
        <authorList>
            <person name="Waweru B."/>
        </authorList>
    </citation>
    <scope>NUCLEOTIDE SEQUENCE [LARGE SCALE GENOMIC DNA]</scope>
</reference>
<dbReference type="InterPro" id="IPR011009">
    <property type="entry name" value="Kinase-like_dom_sf"/>
</dbReference>
<dbReference type="AlphaFoldDB" id="A0AAV1RK33"/>
<dbReference type="PROSITE" id="PS50011">
    <property type="entry name" value="PROTEIN_KINASE_DOM"/>
    <property type="match status" value="1"/>
</dbReference>
<evidence type="ECO:0000313" key="4">
    <source>
        <dbReference type="EMBL" id="CAK7335728.1"/>
    </source>
</evidence>
<dbReference type="SUPFAM" id="SSF56112">
    <property type="entry name" value="Protein kinase-like (PK-like)"/>
    <property type="match status" value="1"/>
</dbReference>
<dbReference type="Proteomes" id="UP001314170">
    <property type="component" value="Unassembled WGS sequence"/>
</dbReference>
<sequence>MFSEADVRNLCRQLFQGLAYMRKKRIFFRDLKPENLLVTDDIVKIADFGLAREIYLMPPYTQYVSTRA</sequence>
<evidence type="ECO:0000256" key="2">
    <source>
        <dbReference type="ARBA" id="ARBA00022840"/>
    </source>
</evidence>
<proteinExistence type="predicted"/>
<evidence type="ECO:0000256" key="1">
    <source>
        <dbReference type="ARBA" id="ARBA00022741"/>
    </source>
</evidence>
<protein>
    <recommendedName>
        <fullName evidence="3">Protein kinase domain-containing protein</fullName>
    </recommendedName>
</protein>
<dbReference type="GO" id="GO:0005524">
    <property type="term" value="F:ATP binding"/>
    <property type="evidence" value="ECO:0007669"/>
    <property type="project" value="UniProtKB-KW"/>
</dbReference>
<dbReference type="EMBL" id="CAWUPB010000994">
    <property type="protein sequence ID" value="CAK7335728.1"/>
    <property type="molecule type" value="Genomic_DNA"/>
</dbReference>
<gene>
    <name evidence="4" type="ORF">DCAF_LOCUS10729</name>
</gene>
<dbReference type="InterPro" id="IPR050117">
    <property type="entry name" value="MAPK"/>
</dbReference>
<dbReference type="GO" id="GO:0004672">
    <property type="term" value="F:protein kinase activity"/>
    <property type="evidence" value="ECO:0007669"/>
    <property type="project" value="InterPro"/>
</dbReference>
<feature type="domain" description="Protein kinase" evidence="3">
    <location>
        <begin position="1"/>
        <end position="68"/>
    </location>
</feature>
<organism evidence="4 5">
    <name type="scientific">Dovyalis caffra</name>
    <dbReference type="NCBI Taxonomy" id="77055"/>
    <lineage>
        <taxon>Eukaryota</taxon>
        <taxon>Viridiplantae</taxon>
        <taxon>Streptophyta</taxon>
        <taxon>Embryophyta</taxon>
        <taxon>Tracheophyta</taxon>
        <taxon>Spermatophyta</taxon>
        <taxon>Magnoliopsida</taxon>
        <taxon>eudicotyledons</taxon>
        <taxon>Gunneridae</taxon>
        <taxon>Pentapetalae</taxon>
        <taxon>rosids</taxon>
        <taxon>fabids</taxon>
        <taxon>Malpighiales</taxon>
        <taxon>Salicaceae</taxon>
        <taxon>Flacourtieae</taxon>
        <taxon>Dovyalis</taxon>
    </lineage>
</organism>
<dbReference type="InterPro" id="IPR000719">
    <property type="entry name" value="Prot_kinase_dom"/>
</dbReference>
<dbReference type="Gene3D" id="1.10.510.10">
    <property type="entry name" value="Transferase(Phosphotransferase) domain 1"/>
    <property type="match status" value="1"/>
</dbReference>
<evidence type="ECO:0000259" key="3">
    <source>
        <dbReference type="PROSITE" id="PS50011"/>
    </source>
</evidence>
<dbReference type="PANTHER" id="PTHR24055">
    <property type="entry name" value="MITOGEN-ACTIVATED PROTEIN KINASE"/>
    <property type="match status" value="1"/>
</dbReference>
<keyword evidence="5" id="KW-1185">Reference proteome</keyword>
<name>A0AAV1RK33_9ROSI</name>
<accession>A0AAV1RK33</accession>
<dbReference type="Pfam" id="PF00069">
    <property type="entry name" value="Pkinase"/>
    <property type="match status" value="1"/>
</dbReference>
<keyword evidence="1" id="KW-0547">Nucleotide-binding</keyword>
<comment type="caution">
    <text evidence="4">The sequence shown here is derived from an EMBL/GenBank/DDBJ whole genome shotgun (WGS) entry which is preliminary data.</text>
</comment>
<keyword evidence="2" id="KW-0067">ATP-binding</keyword>